<reference evidence="2" key="1">
    <citation type="submission" date="2021-10" db="EMBL/GenBank/DDBJ databases">
        <title>Roseicella aerolatum sp. nov., isolated from aerosols of e-waste dismantling site.</title>
        <authorList>
            <person name="Qin T."/>
        </authorList>
    </citation>
    <scope>NUCLEOTIDE SEQUENCE</scope>
    <source>
        <strain evidence="2">GB24</strain>
    </source>
</reference>
<feature type="domain" description="Insertion element IS402-like" evidence="1">
    <location>
        <begin position="20"/>
        <end position="90"/>
    </location>
</feature>
<dbReference type="RefSeq" id="WP_226610382.1">
    <property type="nucleotide sequence ID" value="NZ_JAJAQI010000028.1"/>
</dbReference>
<dbReference type="PANTHER" id="PTHR46637:SF1">
    <property type="entry name" value="BLL5188 PROTEIN"/>
    <property type="match status" value="1"/>
</dbReference>
<dbReference type="Pfam" id="PF13340">
    <property type="entry name" value="DUF4096"/>
    <property type="match status" value="1"/>
</dbReference>
<protein>
    <submittedName>
        <fullName evidence="2">Transposase</fullName>
    </submittedName>
</protein>
<evidence type="ECO:0000313" key="3">
    <source>
        <dbReference type="Proteomes" id="UP001139311"/>
    </source>
</evidence>
<dbReference type="PANTHER" id="PTHR46637">
    <property type="entry name" value="TIS1421-TRANSPOSASE PROTEIN A"/>
    <property type="match status" value="1"/>
</dbReference>
<dbReference type="InterPro" id="IPR025161">
    <property type="entry name" value="IS402-like_dom"/>
</dbReference>
<proteinExistence type="predicted"/>
<name>A0A9X1II82_9PROT</name>
<dbReference type="InterPro" id="IPR052909">
    <property type="entry name" value="Transposase_6_like"/>
</dbReference>
<dbReference type="EMBL" id="JAJAQI010000028">
    <property type="protein sequence ID" value="MCB4823535.1"/>
    <property type="molecule type" value="Genomic_DNA"/>
</dbReference>
<dbReference type="Proteomes" id="UP001139311">
    <property type="component" value="Unassembled WGS sequence"/>
</dbReference>
<dbReference type="AlphaFoldDB" id="A0A9X1II82"/>
<comment type="caution">
    <text evidence="2">The sequence shown here is derived from an EMBL/GenBank/DDBJ whole genome shotgun (WGS) entry which is preliminary data.</text>
</comment>
<organism evidence="2 3">
    <name type="scientific">Roseicella aerolata</name>
    <dbReference type="NCBI Taxonomy" id="2883479"/>
    <lineage>
        <taxon>Bacteria</taxon>
        <taxon>Pseudomonadati</taxon>
        <taxon>Pseudomonadota</taxon>
        <taxon>Alphaproteobacteria</taxon>
        <taxon>Acetobacterales</taxon>
        <taxon>Roseomonadaceae</taxon>
        <taxon>Roseicella</taxon>
    </lineage>
</organism>
<sequence>MSRRSPPAPRPAEPRPWAPLTDAEWDILAPFFARRGAGRPIRDLRHRVDSIFQAVTSGLPWSELRSGTLLWDTAHRQFRRWAHADLWTRLLKAVARRRCGRVLRGLRPWICAAYRRAWRLLGLRGIAIARRLGLFDALRAPPWMLPDPDLSEQALRHLHQRLAPGQPPMARETWRLWLKVLRRLILPTRIPRALAWP</sequence>
<accession>A0A9X1II82</accession>
<gene>
    <name evidence="2" type="ORF">LHA35_17535</name>
</gene>
<keyword evidence="3" id="KW-1185">Reference proteome</keyword>
<evidence type="ECO:0000313" key="2">
    <source>
        <dbReference type="EMBL" id="MCB4823535.1"/>
    </source>
</evidence>
<evidence type="ECO:0000259" key="1">
    <source>
        <dbReference type="Pfam" id="PF13340"/>
    </source>
</evidence>